<dbReference type="PANTHER" id="PTHR30041:SF7">
    <property type="entry name" value="GLOBAL TRANSCRIPTIONAL REGULATOR SPX"/>
    <property type="match status" value="1"/>
</dbReference>
<keyword evidence="1" id="KW-1015">Disulfide bond</keyword>
<keyword evidence="5" id="KW-1185">Reference proteome</keyword>
<dbReference type="STRING" id="1423803.FD13_GL001078"/>
<organism evidence="4 5">
    <name type="scientific">Levilactobacillus senmaizukei DSM 21775 = NBRC 103853</name>
    <dbReference type="NCBI Taxonomy" id="1423803"/>
    <lineage>
        <taxon>Bacteria</taxon>
        <taxon>Bacillati</taxon>
        <taxon>Bacillota</taxon>
        <taxon>Bacilli</taxon>
        <taxon>Lactobacillales</taxon>
        <taxon>Lactobacillaceae</taxon>
        <taxon>Levilactobacillus</taxon>
    </lineage>
</organism>
<proteinExistence type="inferred from homology"/>
<reference evidence="4 5" key="1">
    <citation type="journal article" date="2015" name="Genome Announc.">
        <title>Expanding the biotechnology potential of lactobacilli through comparative genomics of 213 strains and associated genera.</title>
        <authorList>
            <person name="Sun Z."/>
            <person name="Harris H.M."/>
            <person name="McCann A."/>
            <person name="Guo C."/>
            <person name="Argimon S."/>
            <person name="Zhang W."/>
            <person name="Yang X."/>
            <person name="Jeffery I.B."/>
            <person name="Cooney J.C."/>
            <person name="Kagawa T.F."/>
            <person name="Liu W."/>
            <person name="Song Y."/>
            <person name="Salvetti E."/>
            <person name="Wrobel A."/>
            <person name="Rasinkangas P."/>
            <person name="Parkhill J."/>
            <person name="Rea M.C."/>
            <person name="O'Sullivan O."/>
            <person name="Ritari J."/>
            <person name="Douillard F.P."/>
            <person name="Paul Ross R."/>
            <person name="Yang R."/>
            <person name="Briner A.E."/>
            <person name="Felis G.E."/>
            <person name="de Vos W.M."/>
            <person name="Barrangou R."/>
            <person name="Klaenhammer T.R."/>
            <person name="Caufield P.W."/>
            <person name="Cui Y."/>
            <person name="Zhang H."/>
            <person name="O'Toole P.W."/>
        </authorList>
    </citation>
    <scope>NUCLEOTIDE SEQUENCE [LARGE SCALE GENOMIC DNA]</scope>
    <source>
        <strain evidence="4 5">DSM 21775</strain>
    </source>
</reference>
<dbReference type="Proteomes" id="UP000051589">
    <property type="component" value="Unassembled WGS sequence"/>
</dbReference>
<evidence type="ECO:0000256" key="1">
    <source>
        <dbReference type="ARBA" id="ARBA00023157"/>
    </source>
</evidence>
<evidence type="ECO:0000313" key="4">
    <source>
        <dbReference type="EMBL" id="KRN01415.1"/>
    </source>
</evidence>
<dbReference type="NCBIfam" id="TIGR01617">
    <property type="entry name" value="arsC_related"/>
    <property type="match status" value="1"/>
</dbReference>
<dbReference type="PANTHER" id="PTHR30041">
    <property type="entry name" value="ARSENATE REDUCTASE"/>
    <property type="match status" value="1"/>
</dbReference>
<name>A0A0R2DL82_9LACO</name>
<gene>
    <name evidence="4" type="ORF">FD13_GL001078</name>
</gene>
<comment type="caution">
    <text evidence="4">The sequence shown here is derived from an EMBL/GenBank/DDBJ whole genome shotgun (WGS) entry which is preliminary data.</text>
</comment>
<dbReference type="CDD" id="cd03032">
    <property type="entry name" value="ArsC_Spx"/>
    <property type="match status" value="1"/>
</dbReference>
<dbReference type="PATRIC" id="fig|1423803.3.peg.1086"/>
<dbReference type="AlphaFoldDB" id="A0A0R2DL82"/>
<dbReference type="NCBIfam" id="NF002459">
    <property type="entry name" value="PRK01655.1"/>
    <property type="match status" value="1"/>
</dbReference>
<dbReference type="EMBL" id="AYZH01000023">
    <property type="protein sequence ID" value="KRN01415.1"/>
    <property type="molecule type" value="Genomic_DNA"/>
</dbReference>
<evidence type="ECO:0000313" key="5">
    <source>
        <dbReference type="Proteomes" id="UP000051589"/>
    </source>
</evidence>
<evidence type="ECO:0000256" key="2">
    <source>
        <dbReference type="ARBA" id="ARBA00023284"/>
    </source>
</evidence>
<evidence type="ECO:0000256" key="3">
    <source>
        <dbReference type="PROSITE-ProRule" id="PRU01282"/>
    </source>
</evidence>
<keyword evidence="2" id="KW-0676">Redox-active center</keyword>
<dbReference type="InterPro" id="IPR006504">
    <property type="entry name" value="Tscrpt_reg_Spx/MgsR"/>
</dbReference>
<dbReference type="InterPro" id="IPR036249">
    <property type="entry name" value="Thioredoxin-like_sf"/>
</dbReference>
<dbReference type="SUPFAM" id="SSF52833">
    <property type="entry name" value="Thioredoxin-like"/>
    <property type="match status" value="1"/>
</dbReference>
<accession>A0A0R2DL82</accession>
<dbReference type="InterPro" id="IPR006660">
    <property type="entry name" value="Arsenate_reductase-like"/>
</dbReference>
<dbReference type="Pfam" id="PF03960">
    <property type="entry name" value="ArsC"/>
    <property type="match status" value="1"/>
</dbReference>
<dbReference type="Gene3D" id="3.40.30.10">
    <property type="entry name" value="Glutaredoxin"/>
    <property type="match status" value="1"/>
</dbReference>
<protein>
    <submittedName>
        <fullName evidence="4">Arsenate reductase</fullName>
    </submittedName>
</protein>
<comment type="similarity">
    <text evidence="3">Belongs to the ArsC family.</text>
</comment>
<sequence length="205" mass="23369">MKFFLQRWLNFPTNSTKKAGSSLESFQKGLIIHPIVITYKLVLLDSSVKCFGGAKGSRLFSIVTQSNDKEVLIMINLYIAPSSASSRKARAWLKGHDIAFKERNIKSKPLNAAEVKQILRLTENGSEDIISTRSNIFKQLHVDLDSLSVSQLVDLVVKYPDLIKRPIIFDDKRLEVGYNEEEIRRFLPREVRTAELHHLESQLSS</sequence>
<dbReference type="PROSITE" id="PS51353">
    <property type="entry name" value="ARSC"/>
    <property type="match status" value="1"/>
</dbReference>